<evidence type="ECO:0000256" key="1">
    <source>
        <dbReference type="ARBA" id="ARBA00004117"/>
    </source>
</evidence>
<keyword evidence="11" id="KW-0282">Flagellum</keyword>
<dbReference type="Gene3D" id="3.40.1550.10">
    <property type="entry name" value="CheC-like"/>
    <property type="match status" value="1"/>
</dbReference>
<comment type="caution">
    <text evidence="11">The sequence shown here is derived from an EMBL/GenBank/DDBJ whole genome shotgun (WGS) entry which is preliminary data.</text>
</comment>
<organism evidence="11">
    <name type="scientific">bioreactor metagenome</name>
    <dbReference type="NCBI Taxonomy" id="1076179"/>
    <lineage>
        <taxon>unclassified sequences</taxon>
        <taxon>metagenomes</taxon>
        <taxon>ecological metagenomes</taxon>
    </lineage>
</organism>
<gene>
    <name evidence="11" type="primary">fliM_10</name>
    <name evidence="11" type="ORF">SDC9_77649</name>
</gene>
<dbReference type="SUPFAM" id="SSF103039">
    <property type="entry name" value="CheC-like"/>
    <property type="match status" value="1"/>
</dbReference>
<evidence type="ECO:0000256" key="4">
    <source>
        <dbReference type="ARBA" id="ARBA00021898"/>
    </source>
</evidence>
<reference evidence="11" key="1">
    <citation type="submission" date="2019-08" db="EMBL/GenBank/DDBJ databases">
        <authorList>
            <person name="Kucharzyk K."/>
            <person name="Murdoch R.W."/>
            <person name="Higgins S."/>
            <person name="Loffler F."/>
        </authorList>
    </citation>
    <scope>NUCLEOTIDE SEQUENCE</scope>
</reference>
<accession>A0A644YRF1</accession>
<dbReference type="InterPro" id="IPR036429">
    <property type="entry name" value="SpoA-like_sf"/>
</dbReference>
<evidence type="ECO:0000256" key="5">
    <source>
        <dbReference type="ARBA" id="ARBA00022475"/>
    </source>
</evidence>
<keyword evidence="5" id="KW-1003">Cell membrane</keyword>
<dbReference type="Pfam" id="PF01052">
    <property type="entry name" value="FliMN_C"/>
    <property type="match status" value="1"/>
</dbReference>
<feature type="domain" description="Flagellar motor switch protein FliN-like C-terminal" evidence="10">
    <location>
        <begin position="177"/>
        <end position="245"/>
    </location>
</feature>
<comment type="similarity">
    <text evidence="3">Belongs to the FliM family.</text>
</comment>
<dbReference type="InterPro" id="IPR028976">
    <property type="entry name" value="CheC-like_sf"/>
</dbReference>
<keyword evidence="11" id="KW-0966">Cell projection</keyword>
<dbReference type="AlphaFoldDB" id="A0A644YRF1"/>
<dbReference type="InterPro" id="IPR001689">
    <property type="entry name" value="Flag_FliM"/>
</dbReference>
<proteinExistence type="inferred from homology"/>
<evidence type="ECO:0000256" key="3">
    <source>
        <dbReference type="ARBA" id="ARBA00011049"/>
    </source>
</evidence>
<evidence type="ECO:0000256" key="2">
    <source>
        <dbReference type="ARBA" id="ARBA00004202"/>
    </source>
</evidence>
<dbReference type="GO" id="GO:0071978">
    <property type="term" value="P:bacterial-type flagellum-dependent swarming motility"/>
    <property type="evidence" value="ECO:0007669"/>
    <property type="project" value="TreeGrafter"/>
</dbReference>
<evidence type="ECO:0000256" key="6">
    <source>
        <dbReference type="ARBA" id="ARBA00022500"/>
    </source>
</evidence>
<evidence type="ECO:0000259" key="10">
    <source>
        <dbReference type="Pfam" id="PF01052"/>
    </source>
</evidence>
<keyword evidence="8" id="KW-0472">Membrane</keyword>
<comment type="subcellular location">
    <subcellularLocation>
        <location evidence="1">Bacterial flagellum basal body</location>
    </subcellularLocation>
    <subcellularLocation>
        <location evidence="2">Cell membrane</location>
        <topology evidence="2">Peripheral membrane protein</topology>
    </subcellularLocation>
</comment>
<dbReference type="Gene3D" id="2.30.330.10">
    <property type="entry name" value="SpoA-like"/>
    <property type="match status" value="1"/>
</dbReference>
<evidence type="ECO:0000256" key="9">
    <source>
        <dbReference type="ARBA" id="ARBA00023143"/>
    </source>
</evidence>
<dbReference type="GO" id="GO:0050918">
    <property type="term" value="P:positive chemotaxis"/>
    <property type="evidence" value="ECO:0007669"/>
    <property type="project" value="TreeGrafter"/>
</dbReference>
<dbReference type="GO" id="GO:0005886">
    <property type="term" value="C:plasma membrane"/>
    <property type="evidence" value="ECO:0007669"/>
    <property type="project" value="UniProtKB-SubCell"/>
</dbReference>
<dbReference type="GO" id="GO:0009425">
    <property type="term" value="C:bacterial-type flagellum basal body"/>
    <property type="evidence" value="ECO:0007669"/>
    <property type="project" value="UniProtKB-SubCell"/>
</dbReference>
<keyword evidence="11" id="KW-0969">Cilium</keyword>
<dbReference type="Pfam" id="PF02154">
    <property type="entry name" value="FliM"/>
    <property type="match status" value="1"/>
</dbReference>
<keyword evidence="6" id="KW-0145">Chemotaxis</keyword>
<evidence type="ECO:0000256" key="7">
    <source>
        <dbReference type="ARBA" id="ARBA00022779"/>
    </source>
</evidence>
<dbReference type="PANTHER" id="PTHR30034:SF6">
    <property type="entry name" value="YOP PROTEINS TRANSLOCATION PROTEIN Q"/>
    <property type="match status" value="1"/>
</dbReference>
<dbReference type="EMBL" id="VSSQ01005979">
    <property type="protein sequence ID" value="MPM31096.1"/>
    <property type="molecule type" value="Genomic_DNA"/>
</dbReference>
<evidence type="ECO:0000256" key="8">
    <source>
        <dbReference type="ARBA" id="ARBA00023136"/>
    </source>
</evidence>
<keyword evidence="7" id="KW-0283">Flagellar rotation</keyword>
<protein>
    <recommendedName>
        <fullName evidence="4">Flagellar motor switch protein FliM</fullName>
    </recommendedName>
</protein>
<dbReference type="PANTHER" id="PTHR30034">
    <property type="entry name" value="FLAGELLAR MOTOR SWITCH PROTEIN FLIM"/>
    <property type="match status" value="1"/>
</dbReference>
<keyword evidence="9" id="KW-0975">Bacterial flagellum</keyword>
<name>A0A644YRF1_9ZZZZ</name>
<dbReference type="SUPFAM" id="SSF101801">
    <property type="entry name" value="Surface presentation of antigens (SPOA)"/>
    <property type="match status" value="1"/>
</dbReference>
<dbReference type="InterPro" id="IPR001543">
    <property type="entry name" value="FliN-like_C"/>
</dbReference>
<sequence length="248" mass="27743">MSVEEERYYEFSNALYDNDALTLIDVSLPDDESNSIFMHVTTPLMLSMIDRMLGGSGEQPDVSSSYVYTDIDLVLSENIAKYLVKIMKDGWSNFLEMGFKISRLETPHGVMQEIGMDEIVIIVVIEVELNNVAGKISICIPSTLLTSMFAIIESKKTPHGRLNSNEDKTSQDIFSFIKDSSLEITAKIGDATVLLKDIYDLKEGDVVKMNKPKNSDVDIFVENKPWFKGKLGVLNKNIAVKVSDVNIN</sequence>
<evidence type="ECO:0000313" key="11">
    <source>
        <dbReference type="EMBL" id="MPM31096.1"/>
    </source>
</evidence>
<dbReference type="GO" id="GO:0003774">
    <property type="term" value="F:cytoskeletal motor activity"/>
    <property type="evidence" value="ECO:0007669"/>
    <property type="project" value="InterPro"/>
</dbReference>